<dbReference type="GO" id="GO:0016787">
    <property type="term" value="F:hydrolase activity"/>
    <property type="evidence" value="ECO:0007669"/>
    <property type="project" value="UniProtKB-KW"/>
</dbReference>
<dbReference type="Proteomes" id="UP000282674">
    <property type="component" value="Unassembled WGS sequence"/>
</dbReference>
<name>A0A3M2MB22_9ACTN</name>
<organism evidence="2 3">
    <name type="scientific">Actinomadura harenae</name>
    <dbReference type="NCBI Taxonomy" id="2483351"/>
    <lineage>
        <taxon>Bacteria</taxon>
        <taxon>Bacillati</taxon>
        <taxon>Actinomycetota</taxon>
        <taxon>Actinomycetes</taxon>
        <taxon>Streptosporangiales</taxon>
        <taxon>Thermomonosporaceae</taxon>
        <taxon>Actinomadura</taxon>
    </lineage>
</organism>
<keyword evidence="2" id="KW-0378">Hydrolase</keyword>
<dbReference type="InterPro" id="IPR002925">
    <property type="entry name" value="Dienelactn_hydro"/>
</dbReference>
<dbReference type="AlphaFoldDB" id="A0A3M2MB22"/>
<proteinExistence type="predicted"/>
<dbReference type="Pfam" id="PF01738">
    <property type="entry name" value="DLH"/>
    <property type="match status" value="1"/>
</dbReference>
<dbReference type="SUPFAM" id="SSF53474">
    <property type="entry name" value="alpha/beta-Hydrolases"/>
    <property type="match status" value="1"/>
</dbReference>
<evidence type="ECO:0000313" key="3">
    <source>
        <dbReference type="Proteomes" id="UP000282674"/>
    </source>
</evidence>
<sequence>MSYEITARHVEIEVGGSGRMTAYLARPDDAETRPVVLVGSELWGLTGAVRDIVRKVAELGYVAIAPDVYHRFGTEGASGMEENDANRQRGFEMIGRLTRKDVTADFTAALSHARTEAGGGSKAGALGFSLGGHLAFFAAGRLGLTAAAIYYPGWLPVAGTALSRPEPLLELVAQEVSDGGGSRMLLFWAELDHIIDAGQRRRIDEVLTEAGAEHESVVYPGARHAFFFPGRETYDKDAAEDSWARVRDFFAAELA</sequence>
<reference evidence="2 3" key="1">
    <citation type="submission" date="2018-10" db="EMBL/GenBank/DDBJ databases">
        <title>Isolation from soil.</title>
        <authorList>
            <person name="Hu J."/>
        </authorList>
    </citation>
    <scope>NUCLEOTIDE SEQUENCE [LARGE SCALE GENOMIC DNA]</scope>
    <source>
        <strain evidence="2 3">NEAU-Ht49</strain>
    </source>
</reference>
<evidence type="ECO:0000313" key="2">
    <source>
        <dbReference type="EMBL" id="RMI44368.1"/>
    </source>
</evidence>
<protein>
    <submittedName>
        <fullName evidence="2">Dienelactone hydrolase family protein</fullName>
    </submittedName>
</protein>
<dbReference type="PANTHER" id="PTHR46623">
    <property type="entry name" value="CARBOXYMETHYLENEBUTENOLIDASE-RELATED"/>
    <property type="match status" value="1"/>
</dbReference>
<keyword evidence="3" id="KW-1185">Reference proteome</keyword>
<dbReference type="InterPro" id="IPR051049">
    <property type="entry name" value="Dienelactone_hydrolase-like"/>
</dbReference>
<evidence type="ECO:0000259" key="1">
    <source>
        <dbReference type="Pfam" id="PF01738"/>
    </source>
</evidence>
<accession>A0A3M2MB22</accession>
<dbReference type="RefSeq" id="WP_122194677.1">
    <property type="nucleotide sequence ID" value="NZ_JBHSKC010000004.1"/>
</dbReference>
<comment type="caution">
    <text evidence="2">The sequence shown here is derived from an EMBL/GenBank/DDBJ whole genome shotgun (WGS) entry which is preliminary data.</text>
</comment>
<dbReference type="OrthoDB" id="188362at2"/>
<dbReference type="PANTHER" id="PTHR46623:SF6">
    <property type="entry name" value="ALPHA_BETA-HYDROLASES SUPERFAMILY PROTEIN"/>
    <property type="match status" value="1"/>
</dbReference>
<dbReference type="InterPro" id="IPR029058">
    <property type="entry name" value="AB_hydrolase_fold"/>
</dbReference>
<gene>
    <name evidence="2" type="ORF">EBO15_13335</name>
</gene>
<dbReference type="Gene3D" id="3.40.50.1820">
    <property type="entry name" value="alpha/beta hydrolase"/>
    <property type="match status" value="1"/>
</dbReference>
<feature type="domain" description="Dienelactone hydrolase" evidence="1">
    <location>
        <begin position="20"/>
        <end position="252"/>
    </location>
</feature>
<dbReference type="EMBL" id="RFFG01000019">
    <property type="protein sequence ID" value="RMI44368.1"/>
    <property type="molecule type" value="Genomic_DNA"/>
</dbReference>